<reference evidence="1" key="2">
    <citation type="submission" date="2021-03" db="UniProtKB">
        <authorList>
            <consortium name="EnsemblPlants"/>
        </authorList>
    </citation>
    <scope>IDENTIFICATION</scope>
</reference>
<dbReference type="AlphaFoldDB" id="A0A803PJU8"/>
<dbReference type="EMBL" id="UZAU01000489">
    <property type="status" value="NOT_ANNOTATED_CDS"/>
    <property type="molecule type" value="Genomic_DNA"/>
</dbReference>
<reference evidence="1" key="1">
    <citation type="submission" date="2018-11" db="EMBL/GenBank/DDBJ databases">
        <authorList>
            <person name="Grassa J C."/>
        </authorList>
    </citation>
    <scope>NUCLEOTIDE SEQUENCE [LARGE SCALE GENOMIC DNA]</scope>
</reference>
<dbReference type="EnsemblPlants" id="evm.model.05.1065">
    <property type="protein sequence ID" value="cds.evm.model.05.1065"/>
    <property type="gene ID" value="evm.TU.05.1065"/>
</dbReference>
<keyword evidence="2" id="KW-1185">Reference proteome</keyword>
<dbReference type="Gramene" id="evm.model.05.1065">
    <property type="protein sequence ID" value="cds.evm.model.05.1065"/>
    <property type="gene ID" value="evm.TU.05.1065"/>
</dbReference>
<evidence type="ECO:0000313" key="1">
    <source>
        <dbReference type="EnsemblPlants" id="cds.evm.model.05.1065"/>
    </source>
</evidence>
<evidence type="ECO:0000313" key="2">
    <source>
        <dbReference type="Proteomes" id="UP000596661"/>
    </source>
</evidence>
<name>A0A803PJU8_CANSA</name>
<organism evidence="1 2">
    <name type="scientific">Cannabis sativa</name>
    <name type="common">Hemp</name>
    <name type="synonym">Marijuana</name>
    <dbReference type="NCBI Taxonomy" id="3483"/>
    <lineage>
        <taxon>Eukaryota</taxon>
        <taxon>Viridiplantae</taxon>
        <taxon>Streptophyta</taxon>
        <taxon>Embryophyta</taxon>
        <taxon>Tracheophyta</taxon>
        <taxon>Spermatophyta</taxon>
        <taxon>Magnoliopsida</taxon>
        <taxon>eudicotyledons</taxon>
        <taxon>Gunneridae</taxon>
        <taxon>Pentapetalae</taxon>
        <taxon>rosids</taxon>
        <taxon>fabids</taxon>
        <taxon>Rosales</taxon>
        <taxon>Cannabaceae</taxon>
        <taxon>Cannabis</taxon>
    </lineage>
</organism>
<dbReference type="Proteomes" id="UP000596661">
    <property type="component" value="Chromosome 5"/>
</dbReference>
<sequence length="118" mass="13664">MDDKGEITVHGEKKKYCDLKRVFIEKVVNENTSLTCPLKQEGFYQGKGKMKATQDFLAPPTQPLIHQKRPVTFHESRYTPPEKTLLMTTLSGIVQKWHKKKIVQYELKPDLFGPDDEC</sequence>
<protein>
    <submittedName>
        <fullName evidence="1">Uncharacterized protein</fullName>
    </submittedName>
</protein>
<proteinExistence type="predicted"/>
<accession>A0A803PJU8</accession>